<dbReference type="EMBL" id="LT671858">
    <property type="protein sequence ID" value="SIM46712.1"/>
    <property type="molecule type" value="Genomic_DNA"/>
</dbReference>
<proteinExistence type="predicted"/>
<dbReference type="KEGG" id="cdiv:CPM_0518"/>
<protein>
    <submittedName>
        <fullName evidence="2">Glycerophosphoryl diester phosphodiesterase</fullName>
    </submittedName>
</protein>
<gene>
    <name evidence="3" type="ORF">CPM_0518</name>
    <name evidence="2" type="ORF">CSP5_0546</name>
</gene>
<name>A0A1N5TE42_9ARCH</name>
<organism evidence="2 5">
    <name type="scientific">Cuniculiplasma divulgatum</name>
    <dbReference type="NCBI Taxonomy" id="1673428"/>
    <lineage>
        <taxon>Archaea</taxon>
        <taxon>Methanobacteriati</taxon>
        <taxon>Thermoplasmatota</taxon>
        <taxon>Thermoplasmata</taxon>
        <taxon>Thermoplasmatales</taxon>
        <taxon>Cuniculiplasmataceae</taxon>
        <taxon>Cuniculiplasma</taxon>
    </lineage>
</organism>
<evidence type="ECO:0000259" key="1">
    <source>
        <dbReference type="PROSITE" id="PS51704"/>
    </source>
</evidence>
<dbReference type="EMBL" id="LT719092">
    <property type="protein sequence ID" value="SJK84398.1"/>
    <property type="molecule type" value="Genomic_DNA"/>
</dbReference>
<dbReference type="Proteomes" id="UP000187822">
    <property type="component" value="Chromosome I"/>
</dbReference>
<dbReference type="PROSITE" id="PS51704">
    <property type="entry name" value="GP_PDE"/>
    <property type="match status" value="1"/>
</dbReference>
<reference evidence="2 5" key="1">
    <citation type="submission" date="2016-04" db="EMBL/GenBank/DDBJ databases">
        <authorList>
            <person name="Evans L.H."/>
            <person name="Alamgir A."/>
            <person name="Owens N."/>
            <person name="Weber N.D."/>
            <person name="Virtaneva K."/>
            <person name="Barbian K."/>
            <person name="Babar A."/>
            <person name="Rosenke K."/>
        </authorList>
    </citation>
    <scope>NUCLEOTIDE SEQUENCE [LARGE SCALE GENOMIC DNA]</scope>
    <source>
        <strain evidence="2">S5</strain>
        <strain evidence="5">S5(T) (JCM 30642 \VKM B-2941)</strain>
    </source>
</reference>
<dbReference type="SUPFAM" id="SSF51695">
    <property type="entry name" value="PLC-like phosphodiesterases"/>
    <property type="match status" value="1"/>
</dbReference>
<dbReference type="GO" id="GO:0006629">
    <property type="term" value="P:lipid metabolic process"/>
    <property type="evidence" value="ECO:0007669"/>
    <property type="project" value="InterPro"/>
</dbReference>
<sequence>MGFNIIGHRGVPDSFPENSMKSFQQAKNCGLYGIELDVQITKDSKIVVFHDSTLKRVTGAEGSVSDYSYSEISKLNLLESDQKIPLLGDVLKKFQDLKIFIELKTRDEFGNRINEGLETALHNTLQNFSKENLILISFDVVAIREMKEMNLNYRTGLDIGEETRIMLDSMLKSKVPGFIDCILPQFSLLSYPEYSELNRLGKKIIPWTINDKKELNVLRTMNIDTFLSDRGCDLLREIEEN</sequence>
<dbReference type="Pfam" id="PF03009">
    <property type="entry name" value="GDPD"/>
    <property type="match status" value="1"/>
</dbReference>
<dbReference type="InterPro" id="IPR030395">
    <property type="entry name" value="GP_PDE_dom"/>
</dbReference>
<evidence type="ECO:0000313" key="2">
    <source>
        <dbReference type="EMBL" id="SIM46712.1"/>
    </source>
</evidence>
<evidence type="ECO:0000313" key="4">
    <source>
        <dbReference type="Proteomes" id="UP000187822"/>
    </source>
</evidence>
<dbReference type="Gene3D" id="3.20.20.190">
    <property type="entry name" value="Phosphatidylinositol (PI) phosphodiesterase"/>
    <property type="match status" value="1"/>
</dbReference>
<reference evidence="3" key="3">
    <citation type="submission" date="2016-06" db="EMBL/GenBank/DDBJ databases">
        <authorList>
            <person name="Olsen C.W."/>
            <person name="Carey S."/>
            <person name="Hinshaw L."/>
            <person name="Karasin A.I."/>
        </authorList>
    </citation>
    <scope>NUCLEOTIDE SEQUENCE [LARGE SCALE GENOMIC DNA]</scope>
    <source>
        <strain evidence="3">PM4</strain>
    </source>
</reference>
<dbReference type="PANTHER" id="PTHR46211:SF14">
    <property type="entry name" value="GLYCEROPHOSPHODIESTER PHOSPHODIESTERASE"/>
    <property type="match status" value="1"/>
</dbReference>
<accession>A0A1N5TE42</accession>
<evidence type="ECO:0000313" key="3">
    <source>
        <dbReference type="EMBL" id="SJK84398.1"/>
    </source>
</evidence>
<feature type="domain" description="GP-PDE" evidence="1">
    <location>
        <begin position="3"/>
        <end position="238"/>
    </location>
</feature>
<keyword evidence="4" id="KW-1185">Reference proteome</keyword>
<dbReference type="STRING" id="1673428.CPM_0518"/>
<dbReference type="PANTHER" id="PTHR46211">
    <property type="entry name" value="GLYCEROPHOSPHORYL DIESTER PHOSPHODIESTERASE"/>
    <property type="match status" value="1"/>
</dbReference>
<dbReference type="GeneID" id="41587842"/>
<dbReference type="GO" id="GO:0008081">
    <property type="term" value="F:phosphoric diester hydrolase activity"/>
    <property type="evidence" value="ECO:0007669"/>
    <property type="project" value="InterPro"/>
</dbReference>
<dbReference type="RefSeq" id="WP_021789909.1">
    <property type="nucleotide sequence ID" value="NZ_LT671858.1"/>
</dbReference>
<dbReference type="AlphaFoldDB" id="A0A1N5TE42"/>
<dbReference type="Proteomes" id="UP000195607">
    <property type="component" value="Chromosome I"/>
</dbReference>
<dbReference type="InterPro" id="IPR017946">
    <property type="entry name" value="PLC-like_Pdiesterase_TIM-brl"/>
</dbReference>
<evidence type="ECO:0000313" key="5">
    <source>
        <dbReference type="Proteomes" id="UP000195607"/>
    </source>
</evidence>
<reference evidence="4" key="2">
    <citation type="submission" date="2016-06" db="EMBL/GenBank/DDBJ databases">
        <authorList>
            <person name="Toshchakov V.S."/>
        </authorList>
    </citation>
    <scope>NUCLEOTIDE SEQUENCE [LARGE SCALE GENOMIC DNA]</scope>
    <source>
        <strain>PM4 (JCM 30641</strain>
        <strain evidence="4">\VKM B-2940)</strain>
    </source>
</reference>
<dbReference type="OrthoDB" id="57134at2157"/>